<evidence type="ECO:0000256" key="8">
    <source>
        <dbReference type="ARBA" id="ARBA00023224"/>
    </source>
</evidence>
<keyword evidence="4 10" id="KW-1133">Transmembrane helix</keyword>
<evidence type="ECO:0000256" key="6">
    <source>
        <dbReference type="ARBA" id="ARBA00023136"/>
    </source>
</evidence>
<comment type="caution">
    <text evidence="12">The sequence shown here is derived from an EMBL/GenBank/DDBJ whole genome shotgun (WGS) entry which is preliminary data.</text>
</comment>
<comment type="similarity">
    <text evidence="9">Belongs to the G-protein coupled receptor 1 family.</text>
</comment>
<evidence type="ECO:0000256" key="2">
    <source>
        <dbReference type="ARBA" id="ARBA00022475"/>
    </source>
</evidence>
<dbReference type="PANTHER" id="PTHR24249:SF372">
    <property type="entry name" value="G-PROTEIN COUPLED RECEPTORS FAMILY 1 PROFILE DOMAIN-CONTAINING PROTEIN"/>
    <property type="match status" value="1"/>
</dbReference>
<evidence type="ECO:0000256" key="7">
    <source>
        <dbReference type="ARBA" id="ARBA00023170"/>
    </source>
</evidence>
<dbReference type="InterPro" id="IPR017452">
    <property type="entry name" value="GPCR_Rhodpsn_7TM"/>
</dbReference>
<evidence type="ECO:0000256" key="9">
    <source>
        <dbReference type="RuleBase" id="RU000688"/>
    </source>
</evidence>
<keyword evidence="7 9" id="KW-0675">Receptor</keyword>
<dbReference type="Pfam" id="PF00001">
    <property type="entry name" value="7tm_1"/>
    <property type="match status" value="1"/>
</dbReference>
<dbReference type="PRINTS" id="PR00237">
    <property type="entry name" value="GPCRRHODOPSN"/>
</dbReference>
<keyword evidence="3 9" id="KW-0812">Transmembrane</keyword>
<dbReference type="SMART" id="SM01381">
    <property type="entry name" value="7TM_GPCR_Srsx"/>
    <property type="match status" value="1"/>
</dbReference>
<evidence type="ECO:0000259" key="11">
    <source>
        <dbReference type="PROSITE" id="PS50262"/>
    </source>
</evidence>
<name>A0A9W9ZMT2_9CNID</name>
<dbReference type="InterPro" id="IPR000276">
    <property type="entry name" value="GPCR_Rhodpsn"/>
</dbReference>
<evidence type="ECO:0000256" key="5">
    <source>
        <dbReference type="ARBA" id="ARBA00023040"/>
    </source>
</evidence>
<evidence type="ECO:0000256" key="10">
    <source>
        <dbReference type="SAM" id="Phobius"/>
    </source>
</evidence>
<protein>
    <recommendedName>
        <fullName evidence="11">G-protein coupled receptors family 1 profile domain-containing protein</fullName>
    </recommendedName>
</protein>
<dbReference type="PRINTS" id="PR00534">
    <property type="entry name" value="MCRFAMILY"/>
</dbReference>
<evidence type="ECO:0000313" key="12">
    <source>
        <dbReference type="EMBL" id="KAJ7384260.1"/>
    </source>
</evidence>
<sequence>MAVNITLNGARNESGCYSEDKTYVQTRGIVLFCLANSFSSVVAICGNLLIISAVYKTTSLQTPTNFFISSMSSADFLVGLIAVPLWIARAVLNITQNTHVLCLISDYITIQTLMASTYGLCSVTVDRYVAITSPYKYNHIITQNRCLTAILTAWAFTMVLASFRFLVDTRSELPKFYVSAAIFGIVLPIIVIYFCYAKIFKTAKEQRRKIGSLTSNCRAHSVKQRKAAYTIAIIIGVYLIFWTPTFIVCFLDFTLHICFYDAWLATVSISLANSALNPWIYAARNKQFWRAFKRLLCLL</sequence>
<feature type="domain" description="G-protein coupled receptors family 1 profile" evidence="11">
    <location>
        <begin position="46"/>
        <end position="281"/>
    </location>
</feature>
<keyword evidence="13" id="KW-1185">Reference proteome</keyword>
<dbReference type="InterPro" id="IPR001671">
    <property type="entry name" value="Melcrt_ACTH_rcpt"/>
</dbReference>
<keyword evidence="2" id="KW-1003">Cell membrane</keyword>
<feature type="transmembrane region" description="Helical" evidence="10">
    <location>
        <begin position="177"/>
        <end position="199"/>
    </location>
</feature>
<dbReference type="AlphaFoldDB" id="A0A9W9ZMT2"/>
<dbReference type="Proteomes" id="UP001163046">
    <property type="component" value="Unassembled WGS sequence"/>
</dbReference>
<feature type="transmembrane region" description="Helical" evidence="10">
    <location>
        <begin position="29"/>
        <end position="54"/>
    </location>
</feature>
<dbReference type="PANTHER" id="PTHR24249">
    <property type="entry name" value="HISTAMINE RECEPTOR-RELATED G-PROTEIN COUPLED RECEPTOR"/>
    <property type="match status" value="1"/>
</dbReference>
<accession>A0A9W9ZMT2</accession>
<dbReference type="PROSITE" id="PS00237">
    <property type="entry name" value="G_PROTEIN_RECEP_F1_1"/>
    <property type="match status" value="1"/>
</dbReference>
<dbReference type="Gene3D" id="1.20.1070.10">
    <property type="entry name" value="Rhodopsin 7-helix transmembrane proteins"/>
    <property type="match status" value="1"/>
</dbReference>
<feature type="transmembrane region" description="Helical" evidence="10">
    <location>
        <begin position="228"/>
        <end position="257"/>
    </location>
</feature>
<evidence type="ECO:0000256" key="4">
    <source>
        <dbReference type="ARBA" id="ARBA00022989"/>
    </source>
</evidence>
<dbReference type="EMBL" id="MU825889">
    <property type="protein sequence ID" value="KAJ7384260.1"/>
    <property type="molecule type" value="Genomic_DNA"/>
</dbReference>
<dbReference type="SUPFAM" id="SSF81321">
    <property type="entry name" value="Family A G protein-coupled receptor-like"/>
    <property type="match status" value="1"/>
</dbReference>
<feature type="transmembrane region" description="Helical" evidence="10">
    <location>
        <begin position="66"/>
        <end position="87"/>
    </location>
</feature>
<evidence type="ECO:0000256" key="3">
    <source>
        <dbReference type="ARBA" id="ARBA00022692"/>
    </source>
</evidence>
<keyword evidence="6 10" id="KW-0472">Membrane</keyword>
<dbReference type="GO" id="GO:0004977">
    <property type="term" value="F:melanocortin receptor activity"/>
    <property type="evidence" value="ECO:0007669"/>
    <property type="project" value="InterPro"/>
</dbReference>
<feature type="transmembrane region" description="Helical" evidence="10">
    <location>
        <begin position="146"/>
        <end position="165"/>
    </location>
</feature>
<proteinExistence type="inferred from homology"/>
<organism evidence="12 13">
    <name type="scientific">Desmophyllum pertusum</name>
    <dbReference type="NCBI Taxonomy" id="174260"/>
    <lineage>
        <taxon>Eukaryota</taxon>
        <taxon>Metazoa</taxon>
        <taxon>Cnidaria</taxon>
        <taxon>Anthozoa</taxon>
        <taxon>Hexacorallia</taxon>
        <taxon>Scleractinia</taxon>
        <taxon>Caryophylliina</taxon>
        <taxon>Caryophylliidae</taxon>
        <taxon>Desmophyllum</taxon>
    </lineage>
</organism>
<keyword evidence="8 9" id="KW-0807">Transducer</keyword>
<dbReference type="PROSITE" id="PS50262">
    <property type="entry name" value="G_PROTEIN_RECEP_F1_2"/>
    <property type="match status" value="1"/>
</dbReference>
<comment type="subcellular location">
    <subcellularLocation>
        <location evidence="1">Cell membrane</location>
        <topology evidence="1">Multi-pass membrane protein</topology>
    </subcellularLocation>
</comment>
<dbReference type="InterPro" id="IPR050569">
    <property type="entry name" value="TAAR"/>
</dbReference>
<dbReference type="GO" id="GO:0005886">
    <property type="term" value="C:plasma membrane"/>
    <property type="evidence" value="ECO:0007669"/>
    <property type="project" value="UniProtKB-SubCell"/>
</dbReference>
<dbReference type="OrthoDB" id="5959645at2759"/>
<evidence type="ECO:0000313" key="13">
    <source>
        <dbReference type="Proteomes" id="UP001163046"/>
    </source>
</evidence>
<feature type="transmembrane region" description="Helical" evidence="10">
    <location>
        <begin position="263"/>
        <end position="283"/>
    </location>
</feature>
<keyword evidence="5 9" id="KW-0297">G-protein coupled receptor</keyword>
<reference evidence="12" key="1">
    <citation type="submission" date="2023-01" db="EMBL/GenBank/DDBJ databases">
        <title>Genome assembly of the deep-sea coral Lophelia pertusa.</title>
        <authorList>
            <person name="Herrera S."/>
            <person name="Cordes E."/>
        </authorList>
    </citation>
    <scope>NUCLEOTIDE SEQUENCE</scope>
    <source>
        <strain evidence="12">USNM1676648</strain>
        <tissue evidence="12">Polyp</tissue>
    </source>
</reference>
<evidence type="ECO:0000256" key="1">
    <source>
        <dbReference type="ARBA" id="ARBA00004651"/>
    </source>
</evidence>
<gene>
    <name evidence="12" type="ORF">OS493_022892</name>
</gene>